<gene>
    <name evidence="1" type="ORF">P5673_003697</name>
</gene>
<dbReference type="Proteomes" id="UP001249851">
    <property type="component" value="Unassembled WGS sequence"/>
</dbReference>
<dbReference type="EMBL" id="JARQWQ010000006">
    <property type="protein sequence ID" value="KAK2571136.1"/>
    <property type="molecule type" value="Genomic_DNA"/>
</dbReference>
<proteinExistence type="predicted"/>
<sequence length="211" mass="23620">DCWLVFMLSPWSYCGRGYTSACPVALFTVVIPWRICEETSICNSILLSEKRLQCARNESACGKEGTIGVVDDFDPLIELVNKTGELWAFGKELETVSEVTESDIEIVVALGFGVYTSVDVTNMFDEVAKSVDVLTDTVDVHSDDVVSCASDVLRMMMIFMVMRHTYFKMDPLRASDGNRGAAIDDRLLSYPEEITGSWRRSSHCKQTRKDV</sequence>
<dbReference type="AlphaFoldDB" id="A0AAD9R106"/>
<evidence type="ECO:0000313" key="2">
    <source>
        <dbReference type="Proteomes" id="UP001249851"/>
    </source>
</evidence>
<feature type="non-terminal residue" evidence="1">
    <location>
        <position position="1"/>
    </location>
</feature>
<name>A0AAD9R106_ACRCE</name>
<reference evidence="1" key="2">
    <citation type="journal article" date="2023" name="Science">
        <title>Genomic signatures of disease resistance in endangered staghorn corals.</title>
        <authorList>
            <person name="Vollmer S.V."/>
            <person name="Selwyn J.D."/>
            <person name="Despard B.A."/>
            <person name="Roesel C.L."/>
        </authorList>
    </citation>
    <scope>NUCLEOTIDE SEQUENCE</scope>
    <source>
        <strain evidence="1">K2</strain>
    </source>
</reference>
<organism evidence="1 2">
    <name type="scientific">Acropora cervicornis</name>
    <name type="common">Staghorn coral</name>
    <dbReference type="NCBI Taxonomy" id="6130"/>
    <lineage>
        <taxon>Eukaryota</taxon>
        <taxon>Metazoa</taxon>
        <taxon>Cnidaria</taxon>
        <taxon>Anthozoa</taxon>
        <taxon>Hexacorallia</taxon>
        <taxon>Scleractinia</taxon>
        <taxon>Astrocoeniina</taxon>
        <taxon>Acroporidae</taxon>
        <taxon>Acropora</taxon>
    </lineage>
</organism>
<evidence type="ECO:0000313" key="1">
    <source>
        <dbReference type="EMBL" id="KAK2571136.1"/>
    </source>
</evidence>
<reference evidence="1" key="1">
    <citation type="journal article" date="2023" name="G3 (Bethesda)">
        <title>Whole genome assembly and annotation of the endangered Caribbean coral Acropora cervicornis.</title>
        <authorList>
            <person name="Selwyn J.D."/>
            <person name="Vollmer S.V."/>
        </authorList>
    </citation>
    <scope>NUCLEOTIDE SEQUENCE</scope>
    <source>
        <strain evidence="1">K2</strain>
    </source>
</reference>
<accession>A0AAD9R106</accession>
<comment type="caution">
    <text evidence="1">The sequence shown here is derived from an EMBL/GenBank/DDBJ whole genome shotgun (WGS) entry which is preliminary data.</text>
</comment>
<protein>
    <submittedName>
        <fullName evidence="1">Uncharacterized protein</fullName>
    </submittedName>
</protein>
<keyword evidence="2" id="KW-1185">Reference proteome</keyword>